<reference evidence="2 3" key="1">
    <citation type="journal article" date="2021" name="Plant Biotechnol. J.">
        <title>Multi-omics assisted identification of the key and species-specific regulatory components of drought-tolerant mechanisms in Gossypium stocksii.</title>
        <authorList>
            <person name="Yu D."/>
            <person name="Ke L."/>
            <person name="Zhang D."/>
            <person name="Wu Y."/>
            <person name="Sun Y."/>
            <person name="Mei J."/>
            <person name="Sun J."/>
            <person name="Sun Y."/>
        </authorList>
    </citation>
    <scope>NUCLEOTIDE SEQUENCE [LARGE SCALE GENOMIC DNA]</scope>
    <source>
        <strain evidence="3">cv. E1</strain>
        <tissue evidence="2">Leaf</tissue>
    </source>
</reference>
<name>A0A9D4AKL9_9ROSI</name>
<dbReference type="EMBL" id="JAIQCV010000001">
    <property type="protein sequence ID" value="KAH1129181.1"/>
    <property type="molecule type" value="Genomic_DNA"/>
</dbReference>
<proteinExistence type="predicted"/>
<feature type="non-terminal residue" evidence="2">
    <location>
        <position position="64"/>
    </location>
</feature>
<gene>
    <name evidence="2" type="ORF">J1N35_000559</name>
</gene>
<evidence type="ECO:0000256" key="1">
    <source>
        <dbReference type="SAM" id="MobiDB-lite"/>
    </source>
</evidence>
<dbReference type="AlphaFoldDB" id="A0A9D4AKL9"/>
<feature type="region of interest" description="Disordered" evidence="1">
    <location>
        <begin position="1"/>
        <end position="42"/>
    </location>
</feature>
<evidence type="ECO:0000313" key="2">
    <source>
        <dbReference type="EMBL" id="KAH1129181.1"/>
    </source>
</evidence>
<keyword evidence="3" id="KW-1185">Reference proteome</keyword>
<dbReference type="Proteomes" id="UP000828251">
    <property type="component" value="Unassembled WGS sequence"/>
</dbReference>
<protein>
    <submittedName>
        <fullName evidence="2">Uncharacterized protein</fullName>
    </submittedName>
</protein>
<evidence type="ECO:0000313" key="3">
    <source>
        <dbReference type="Proteomes" id="UP000828251"/>
    </source>
</evidence>
<organism evidence="2 3">
    <name type="scientific">Gossypium stocksii</name>
    <dbReference type="NCBI Taxonomy" id="47602"/>
    <lineage>
        <taxon>Eukaryota</taxon>
        <taxon>Viridiplantae</taxon>
        <taxon>Streptophyta</taxon>
        <taxon>Embryophyta</taxon>
        <taxon>Tracheophyta</taxon>
        <taxon>Spermatophyta</taxon>
        <taxon>Magnoliopsida</taxon>
        <taxon>eudicotyledons</taxon>
        <taxon>Gunneridae</taxon>
        <taxon>Pentapetalae</taxon>
        <taxon>rosids</taxon>
        <taxon>malvids</taxon>
        <taxon>Malvales</taxon>
        <taxon>Malvaceae</taxon>
        <taxon>Malvoideae</taxon>
        <taxon>Gossypium</taxon>
    </lineage>
</organism>
<sequence length="64" mass="6999">MVKDKATSELVDSSEGLLHKEDVSLSSNIEEDENSEAGINETQFKLWESGDAVGQLTRVNAMSK</sequence>
<comment type="caution">
    <text evidence="2">The sequence shown here is derived from an EMBL/GenBank/DDBJ whole genome shotgun (WGS) entry which is preliminary data.</text>
</comment>
<accession>A0A9D4AKL9</accession>